<protein>
    <submittedName>
        <fullName evidence="1">Uncharacterized protein</fullName>
    </submittedName>
</protein>
<sequence length="155" mass="17379">MDEELDPDDGNVNSILTQEYSELLRILCCQSDSVITQLGQTMPSDAVWFNRQATAGSAAASDYIKAMLEYFRHTNTTECSDFLQRVCLLCEGIPMHLESKIMSVAGNACVLAKKKQKQSTKETAQETPHGQRKAVKLRASLTRKLIRVWQDNPVQ</sequence>
<accession>A0ABU7B0R6</accession>
<dbReference type="EMBL" id="JAHUTI010036889">
    <property type="protein sequence ID" value="MED6243874.1"/>
    <property type="molecule type" value="Genomic_DNA"/>
</dbReference>
<evidence type="ECO:0000313" key="1">
    <source>
        <dbReference type="EMBL" id="MED6243874.1"/>
    </source>
</evidence>
<evidence type="ECO:0000313" key="2">
    <source>
        <dbReference type="Proteomes" id="UP001345963"/>
    </source>
</evidence>
<name>A0ABU7B0R6_9TELE</name>
<dbReference type="Proteomes" id="UP001345963">
    <property type="component" value="Unassembled WGS sequence"/>
</dbReference>
<keyword evidence="2" id="KW-1185">Reference proteome</keyword>
<organism evidence="1 2">
    <name type="scientific">Ataeniobius toweri</name>
    <dbReference type="NCBI Taxonomy" id="208326"/>
    <lineage>
        <taxon>Eukaryota</taxon>
        <taxon>Metazoa</taxon>
        <taxon>Chordata</taxon>
        <taxon>Craniata</taxon>
        <taxon>Vertebrata</taxon>
        <taxon>Euteleostomi</taxon>
        <taxon>Actinopterygii</taxon>
        <taxon>Neopterygii</taxon>
        <taxon>Teleostei</taxon>
        <taxon>Neoteleostei</taxon>
        <taxon>Acanthomorphata</taxon>
        <taxon>Ovalentaria</taxon>
        <taxon>Atherinomorphae</taxon>
        <taxon>Cyprinodontiformes</taxon>
        <taxon>Goodeidae</taxon>
        <taxon>Ataeniobius</taxon>
    </lineage>
</organism>
<dbReference type="Gene3D" id="1.10.533.20">
    <property type="match status" value="1"/>
</dbReference>
<comment type="caution">
    <text evidence="1">The sequence shown here is derived from an EMBL/GenBank/DDBJ whole genome shotgun (WGS) entry which is preliminary data.</text>
</comment>
<gene>
    <name evidence="1" type="ORF">ATANTOWER_028963</name>
</gene>
<proteinExistence type="predicted"/>
<reference evidence="1 2" key="1">
    <citation type="submission" date="2021-07" db="EMBL/GenBank/DDBJ databases">
        <authorList>
            <person name="Palmer J.M."/>
        </authorList>
    </citation>
    <scope>NUCLEOTIDE SEQUENCE [LARGE SCALE GENOMIC DNA]</scope>
    <source>
        <strain evidence="1 2">AT_MEX2019</strain>
        <tissue evidence="1">Muscle</tissue>
    </source>
</reference>